<organism evidence="4 5">
    <name type="scientific">Acyrthosiphon pisum</name>
    <name type="common">Pea aphid</name>
    <dbReference type="NCBI Taxonomy" id="7029"/>
    <lineage>
        <taxon>Eukaryota</taxon>
        <taxon>Metazoa</taxon>
        <taxon>Ecdysozoa</taxon>
        <taxon>Arthropoda</taxon>
        <taxon>Hexapoda</taxon>
        <taxon>Insecta</taxon>
        <taxon>Pterygota</taxon>
        <taxon>Neoptera</taxon>
        <taxon>Paraneoptera</taxon>
        <taxon>Hemiptera</taxon>
        <taxon>Sternorrhyncha</taxon>
        <taxon>Aphidomorpha</taxon>
        <taxon>Aphidoidea</taxon>
        <taxon>Aphididae</taxon>
        <taxon>Macrosiphini</taxon>
        <taxon>Acyrthosiphon</taxon>
    </lineage>
</organism>
<feature type="region of interest" description="Disordered" evidence="3">
    <location>
        <begin position="52"/>
        <end position="135"/>
    </location>
</feature>
<dbReference type="RefSeq" id="XP_029342782.1">
    <property type="nucleotide sequence ID" value="XM_029486922.1"/>
</dbReference>
<dbReference type="PROSITE" id="PS51421">
    <property type="entry name" value="RAS"/>
    <property type="match status" value="1"/>
</dbReference>
<evidence type="ECO:0008006" key="6">
    <source>
        <dbReference type="Google" id="ProtNLM"/>
    </source>
</evidence>
<feature type="region of interest" description="Disordered" evidence="3">
    <location>
        <begin position="1"/>
        <end position="30"/>
    </location>
</feature>
<feature type="compositionally biased region" description="Polar residues" evidence="3">
    <location>
        <begin position="388"/>
        <end position="397"/>
    </location>
</feature>
<keyword evidence="5" id="KW-1185">Reference proteome</keyword>
<dbReference type="Pfam" id="PF00071">
    <property type="entry name" value="Ras"/>
    <property type="match status" value="1"/>
</dbReference>
<dbReference type="SUPFAM" id="SSF52540">
    <property type="entry name" value="P-loop containing nucleoside triphosphate hydrolases"/>
    <property type="match status" value="1"/>
</dbReference>
<name>A0A8R2NNQ9_ACYPI</name>
<dbReference type="KEGG" id="api:100160125"/>
<dbReference type="PANTHER" id="PTHR45775">
    <property type="entry name" value="RAD, GEM/KIR FAMILY MEMBER 2, ISOFORM C"/>
    <property type="match status" value="1"/>
</dbReference>
<feature type="region of interest" description="Disordered" evidence="3">
    <location>
        <begin position="152"/>
        <end position="180"/>
    </location>
</feature>
<evidence type="ECO:0000256" key="1">
    <source>
        <dbReference type="ARBA" id="ARBA00008846"/>
    </source>
</evidence>
<dbReference type="SMART" id="SM00173">
    <property type="entry name" value="RAS"/>
    <property type="match status" value="1"/>
</dbReference>
<evidence type="ECO:0000313" key="4">
    <source>
        <dbReference type="EnsemblMetazoa" id="XP_029342782.1"/>
    </source>
</evidence>
<feature type="region of interest" description="Disordered" evidence="3">
    <location>
        <begin position="206"/>
        <end position="237"/>
    </location>
</feature>
<dbReference type="GO" id="GO:0005525">
    <property type="term" value="F:GTP binding"/>
    <property type="evidence" value="ECO:0007669"/>
    <property type="project" value="InterPro"/>
</dbReference>
<feature type="compositionally biased region" description="Low complexity" evidence="3">
    <location>
        <begin position="569"/>
        <end position="579"/>
    </location>
</feature>
<feature type="region of interest" description="Disordered" evidence="3">
    <location>
        <begin position="556"/>
        <end position="580"/>
    </location>
</feature>
<comment type="similarity">
    <text evidence="1">Belongs to the small GTPase superfamily. RGK family.</text>
</comment>
<reference evidence="5" key="1">
    <citation type="submission" date="2010-06" db="EMBL/GenBank/DDBJ databases">
        <authorList>
            <person name="Jiang H."/>
            <person name="Abraham K."/>
            <person name="Ali S."/>
            <person name="Alsbrooks S.L."/>
            <person name="Anim B.N."/>
            <person name="Anosike U.S."/>
            <person name="Attaway T."/>
            <person name="Bandaranaike D.P."/>
            <person name="Battles P.K."/>
            <person name="Bell S.N."/>
            <person name="Bell A.V."/>
            <person name="Beltran B."/>
            <person name="Bickham C."/>
            <person name="Bustamante Y."/>
            <person name="Caleb T."/>
            <person name="Canada A."/>
            <person name="Cardenas V."/>
            <person name="Carter K."/>
            <person name="Chacko J."/>
            <person name="Chandrabose M.N."/>
            <person name="Chavez D."/>
            <person name="Chavez A."/>
            <person name="Chen L."/>
            <person name="Chu H.-S."/>
            <person name="Claassen K.J."/>
            <person name="Cockrell R."/>
            <person name="Collins M."/>
            <person name="Cooper J.A."/>
            <person name="Cree A."/>
            <person name="Curry S.M."/>
            <person name="Da Y."/>
            <person name="Dao M.D."/>
            <person name="Das B."/>
            <person name="Davila M.-L."/>
            <person name="Davy-Carroll L."/>
            <person name="Denson S."/>
            <person name="Dinh H."/>
            <person name="Ebong V.E."/>
            <person name="Edwards J.R."/>
            <person name="Egan A."/>
            <person name="El-Daye J."/>
            <person name="Escobedo L."/>
            <person name="Fernandez S."/>
            <person name="Fernando P.R."/>
            <person name="Flagg N."/>
            <person name="Forbes L.D."/>
            <person name="Fowler R.G."/>
            <person name="Fu Q."/>
            <person name="Gabisi R.A."/>
            <person name="Ganer J."/>
            <person name="Garbino Pronczuk A."/>
            <person name="Garcia R.M."/>
            <person name="Garner T."/>
            <person name="Garrett T.E."/>
            <person name="Gonzalez D.A."/>
            <person name="Hamid H."/>
            <person name="Hawkins E.S."/>
            <person name="Hirani K."/>
            <person name="Hogues M.E."/>
            <person name="Hollins B."/>
            <person name="Hsiao C.-H."/>
            <person name="Jabil R."/>
            <person name="James M.L."/>
            <person name="Jhangiani S.N."/>
            <person name="Johnson B."/>
            <person name="Johnson Q."/>
            <person name="Joshi V."/>
            <person name="Kalu J.B."/>
            <person name="Kam C."/>
            <person name="Kashfia A."/>
            <person name="Keebler J."/>
            <person name="Kisamo H."/>
            <person name="Kovar C.L."/>
            <person name="Lago L.A."/>
            <person name="Lai C.-Y."/>
            <person name="Laidlaw J."/>
            <person name="Lara F."/>
            <person name="Le T.-K."/>
            <person name="Lee S.L."/>
            <person name="Legall F.H."/>
            <person name="Lemon S.J."/>
            <person name="Lewis L.R."/>
            <person name="Li B."/>
            <person name="Liu Y."/>
            <person name="Liu Y.-S."/>
            <person name="Lopez J."/>
            <person name="Lozado R.J."/>
            <person name="Lu J."/>
            <person name="Madu R.C."/>
            <person name="Maheshwari M."/>
            <person name="Maheshwari R."/>
            <person name="Malloy K."/>
            <person name="Martinez E."/>
            <person name="Mathew T."/>
            <person name="Mercado I.C."/>
            <person name="Mercado C."/>
            <person name="Meyer B."/>
            <person name="Montgomery K."/>
            <person name="Morgan M.B."/>
            <person name="Munidasa M."/>
            <person name="Nazareth L.V."/>
            <person name="Nelson J."/>
            <person name="Ng B.M."/>
            <person name="Nguyen N.B."/>
            <person name="Nguyen P.Q."/>
            <person name="Nguyen T."/>
            <person name="Obregon M."/>
            <person name="Okwuonu G.O."/>
            <person name="Onwere C.G."/>
            <person name="Orozco G."/>
            <person name="Parra A."/>
            <person name="Patel S."/>
            <person name="Patil S."/>
            <person name="Perez A."/>
            <person name="Perez Y."/>
            <person name="Pham C."/>
            <person name="Primus E.L."/>
            <person name="Pu L.-L."/>
            <person name="Puazo M."/>
            <person name="Qin X."/>
            <person name="Quiroz J.B."/>
            <person name="Reese J."/>
            <person name="Richards S."/>
            <person name="Rives C.M."/>
            <person name="Robberts R."/>
            <person name="Ruiz S.J."/>
            <person name="Ruiz M.J."/>
            <person name="Santibanez J."/>
            <person name="Schneider B.W."/>
            <person name="Sisson I."/>
            <person name="Smith M."/>
            <person name="Sodergren E."/>
            <person name="Song X.-Z."/>
            <person name="Song B.B."/>
            <person name="Summersgill H."/>
            <person name="Thelus R."/>
            <person name="Thornton R.D."/>
            <person name="Trejos Z.Y."/>
            <person name="Usmani K."/>
            <person name="Vattathil S."/>
            <person name="Villasana D."/>
            <person name="Walker D.L."/>
            <person name="Wang S."/>
            <person name="Wang K."/>
            <person name="White C.S."/>
            <person name="Williams A.C."/>
            <person name="Williamson J."/>
            <person name="Wilson K."/>
            <person name="Woghiren I.O."/>
            <person name="Woodworth J.R."/>
            <person name="Worley K.C."/>
            <person name="Wright R.A."/>
            <person name="Wu W."/>
            <person name="Young L."/>
            <person name="Zhang L."/>
            <person name="Zhang J."/>
            <person name="Zhu Y."/>
            <person name="Muzny D.M."/>
            <person name="Weinstock G."/>
            <person name="Gibbs R.A."/>
        </authorList>
    </citation>
    <scope>NUCLEOTIDE SEQUENCE [LARGE SCALE GENOMIC DNA]</scope>
    <source>
        <strain evidence="5">LSR1</strain>
    </source>
</reference>
<dbReference type="GO" id="GO:0003924">
    <property type="term" value="F:GTPase activity"/>
    <property type="evidence" value="ECO:0007669"/>
    <property type="project" value="InterPro"/>
</dbReference>
<feature type="compositionally biased region" description="Low complexity" evidence="3">
    <location>
        <begin position="57"/>
        <end position="83"/>
    </location>
</feature>
<dbReference type="GeneID" id="100160125"/>
<evidence type="ECO:0000256" key="3">
    <source>
        <dbReference type="SAM" id="MobiDB-lite"/>
    </source>
</evidence>
<feature type="compositionally biased region" description="Polar residues" evidence="3">
    <location>
        <begin position="516"/>
        <end position="534"/>
    </location>
</feature>
<reference evidence="4" key="2">
    <citation type="submission" date="2022-06" db="UniProtKB">
        <authorList>
            <consortium name="EnsemblMetazoa"/>
        </authorList>
    </citation>
    <scope>IDENTIFICATION</scope>
</reference>
<feature type="compositionally biased region" description="Polar residues" evidence="3">
    <location>
        <begin position="492"/>
        <end position="505"/>
    </location>
</feature>
<feature type="compositionally biased region" description="Low complexity" evidence="3">
    <location>
        <begin position="95"/>
        <end position="121"/>
    </location>
</feature>
<protein>
    <recommendedName>
        <fullName evidence="6">GTP-binding protein REM 1</fullName>
    </recommendedName>
</protein>
<dbReference type="EnsemblMetazoa" id="XM_029486922.1">
    <property type="protein sequence ID" value="XP_029342782.1"/>
    <property type="gene ID" value="LOC100160125"/>
</dbReference>
<feature type="compositionally biased region" description="Low complexity" evidence="3">
    <location>
        <begin position="8"/>
        <end position="27"/>
    </location>
</feature>
<dbReference type="Proteomes" id="UP000007819">
    <property type="component" value="Chromosome A1"/>
</dbReference>
<feature type="compositionally biased region" description="Basic and acidic residues" evidence="3">
    <location>
        <begin position="302"/>
        <end position="312"/>
    </location>
</feature>
<dbReference type="AlphaFoldDB" id="A0A8R2NNQ9"/>
<dbReference type="FunFam" id="3.40.50.300:FF:000664">
    <property type="entry name" value="Uncharacterized protein, isoform B"/>
    <property type="match status" value="1"/>
</dbReference>
<dbReference type="GO" id="GO:0005886">
    <property type="term" value="C:plasma membrane"/>
    <property type="evidence" value="ECO:0007669"/>
    <property type="project" value="TreeGrafter"/>
</dbReference>
<dbReference type="InterPro" id="IPR027417">
    <property type="entry name" value="P-loop_NTPase"/>
</dbReference>
<proteinExistence type="inferred from homology"/>
<dbReference type="SMART" id="SM00175">
    <property type="entry name" value="RAB"/>
    <property type="match status" value="1"/>
</dbReference>
<dbReference type="PROSITE" id="PS51419">
    <property type="entry name" value="RAB"/>
    <property type="match status" value="1"/>
</dbReference>
<feature type="region of interest" description="Disordered" evidence="3">
    <location>
        <begin position="484"/>
        <end position="534"/>
    </location>
</feature>
<feature type="region of interest" description="Disordered" evidence="3">
    <location>
        <begin position="302"/>
        <end position="321"/>
    </location>
</feature>
<dbReference type="InterPro" id="IPR051641">
    <property type="entry name" value="RGK_GTP-binding_reg"/>
</dbReference>
<dbReference type="PRINTS" id="PR00449">
    <property type="entry name" value="RASTRNSFRMNG"/>
</dbReference>
<dbReference type="PANTHER" id="PTHR45775:SF7">
    <property type="entry name" value="RAD, GEM_KIR FAMILY MEMBER 1, ISOFORM B"/>
    <property type="match status" value="1"/>
</dbReference>
<dbReference type="OrthoDB" id="5239715at2759"/>
<feature type="region of interest" description="Disordered" evidence="3">
    <location>
        <begin position="330"/>
        <end position="397"/>
    </location>
</feature>
<evidence type="ECO:0000313" key="5">
    <source>
        <dbReference type="Proteomes" id="UP000007819"/>
    </source>
</evidence>
<dbReference type="Gene3D" id="3.40.50.300">
    <property type="entry name" value="P-loop containing nucleotide triphosphate hydrolases"/>
    <property type="match status" value="1"/>
</dbReference>
<feature type="region of interest" description="Disordered" evidence="3">
    <location>
        <begin position="805"/>
        <end position="835"/>
    </location>
</feature>
<feature type="compositionally biased region" description="Polar residues" evidence="3">
    <location>
        <begin position="360"/>
        <end position="373"/>
    </location>
</feature>
<dbReference type="GO" id="GO:0005246">
    <property type="term" value="F:calcium channel regulator activity"/>
    <property type="evidence" value="ECO:0007669"/>
    <property type="project" value="TreeGrafter"/>
</dbReference>
<evidence type="ECO:0000256" key="2">
    <source>
        <dbReference type="ARBA" id="ARBA00022553"/>
    </source>
</evidence>
<feature type="compositionally biased region" description="Low complexity" evidence="3">
    <location>
        <begin position="215"/>
        <end position="229"/>
    </location>
</feature>
<dbReference type="InterPro" id="IPR001806">
    <property type="entry name" value="Small_GTPase"/>
</dbReference>
<accession>A0A8R2NNQ9</accession>
<sequence length="868" mass="95288">MAVLVRKSAPGSPTPSSASSYGTASPGNDLIASASSALRRLHFKSAGAQRMLNRTKQQQQLHQQQQQQQHHQNMQHQQPQSQQSSPVPKLNVFGSSSVSIESSATVNTSTDSSAATMTTVTDDTENEDNFDNPFEPKMRIIPNLLDEVLNGTQSSSSAEKDDEFYSASSTEEQPRDDPKAVFTVQDTAPEEYEDSGMPLMQYTTLPSSFHHHHNNNNYNNNNDNKTNNNYGKDDGGMEENTIAEAEDFRAADKDRNADDDADNTLEWRNIMKRQALLENLHRNTIIANKRLKLLSRRYAKSRFEEDRTRTEIGRNSSGFAAEQMTIDSEDSFQVDNGSPPIPSSPTGLPGSPTCDDESSPTKSKQHFTFPTVNETDEPTDGTKRRPSTVYSRTPNWNNKERKNSAVLLDALVINKSQSAAVVMSDTGQVATIVVQQPSLSANSPEQGHEGCQTAPVELPIDFNRWPDFANSISSQQYHDFQMKYGSPHHSRSQSVRTPGSKSTVQLHLGPNGIPKNRSNQLTLPQQRSRVASMPNTGVEEEYYRIRQFSISGKGIINRGDSLKSRRSKSNNSVASSNSSTEHLTASNYTVIGVGCGGAGGIGVGGGSYPGSARTSAGTSLASSRESSCASCPGITQPFRIAMLGATGVGKTSLVCQFMTSESLHIYDASIDEDGEKSVSVLLDAEESELIFLDKSNAPADCNDVFEESPHAYCIIYSRNDWDSFKQAEEWLQALWKADVVRNKAVILVGNKNDIVRPNVVPSGVGKQMATRYDCKFIETSVIINYNVDELLVGILTQIRLKLDQPPEHGVTRSSSMRKRSKSPLGNCGPTFKKYRGSRTSTSLRVKGLLSKVWARDSKSKSCENLHVL</sequence>
<keyword evidence="2" id="KW-0597">Phosphoprotein</keyword>